<dbReference type="RefSeq" id="WP_082086813.1">
    <property type="nucleotide sequence ID" value="NZ_CP009501.1"/>
</dbReference>
<dbReference type="GO" id="GO:0016787">
    <property type="term" value="F:hydrolase activity"/>
    <property type="evidence" value="ECO:0007669"/>
    <property type="project" value="UniProtKB-KW"/>
</dbReference>
<reference evidence="3 4" key="1">
    <citation type="submission" date="2014-07" db="EMBL/GenBank/DDBJ databases">
        <title>Methanogenic archaea and the global carbon cycle.</title>
        <authorList>
            <person name="Henriksen J.R."/>
            <person name="Luke J."/>
            <person name="Reinhart S."/>
            <person name="Benedict M.N."/>
            <person name="Youngblut N.D."/>
            <person name="Metcalf M.E."/>
            <person name="Whitaker R.J."/>
            <person name="Metcalf W.W."/>
        </authorList>
    </citation>
    <scope>NUCLEOTIDE SEQUENCE [LARGE SCALE GENOMIC DNA]</scope>
    <source>
        <strain evidence="4">ATCC 43570 / DSM 1825 / OCM 12 / VKM B-1830 / TM-1</strain>
    </source>
</reference>
<keyword evidence="2" id="KW-1133">Transmembrane helix</keyword>
<dbReference type="HOGENOM" id="CLU_417773_0_0_2"/>
<dbReference type="EC" id="3.4.24.-" evidence="3"/>
<feature type="coiled-coil region" evidence="1">
    <location>
        <begin position="204"/>
        <end position="231"/>
    </location>
</feature>
<dbReference type="GeneID" id="41603041"/>
<dbReference type="PATRIC" id="fig|523844.20.peg.1998"/>
<evidence type="ECO:0000256" key="1">
    <source>
        <dbReference type="SAM" id="Coils"/>
    </source>
</evidence>
<name>A0A0E3H925_METTT</name>
<evidence type="ECO:0000313" key="4">
    <source>
        <dbReference type="Proteomes" id="UP000066529"/>
    </source>
</evidence>
<dbReference type="SUPFAM" id="SSF55486">
    <property type="entry name" value="Metalloproteases ('zincins'), catalytic domain"/>
    <property type="match status" value="1"/>
</dbReference>
<dbReference type="Gene3D" id="1.20.140.70">
    <property type="entry name" value="Oligopeptidase f, N-terminal domain"/>
    <property type="match status" value="1"/>
</dbReference>
<proteinExistence type="predicted"/>
<feature type="transmembrane region" description="Helical" evidence="2">
    <location>
        <begin position="12"/>
        <end position="30"/>
    </location>
</feature>
<keyword evidence="2" id="KW-0812">Transmembrane</keyword>
<gene>
    <name evidence="3" type="ORF">MSTHT_1606</name>
</gene>
<dbReference type="Proteomes" id="UP000066529">
    <property type="component" value="Chromosome"/>
</dbReference>
<dbReference type="EMBL" id="CP009501">
    <property type="protein sequence ID" value="AKB13364.1"/>
    <property type="molecule type" value="Genomic_DNA"/>
</dbReference>
<dbReference type="KEGG" id="mthr:MSTHT_1606"/>
<sequence>MRIKSVKGLIALRIIKGLITIGIFLFFSVFSECGAAAKLGDSSEVINEEYTFEKLDPDEVTTEWNDSYLFSSREEALEELEILKKKPEEINKTFRPQFENLSGPVLLDFLNAEKEFAKSLEVLYVYAYTQFSKNVSDPFFVSLLTDSQNLVTEYGKVNSFTVVKLTSLNDEEWNKLFSEEPELEEYRPYLEAKYRRFADHRAMNESQAVYIAELENQRMKLETEAMSKVTNNVTMAGNITLENGENFSVNSQSYSTLLSTDQNRENRKRCYEKRYYHMRNESDSMASIYSRKAQLDDLIARELNYTDFYDFTLYSSYLNRTQIDDMNTVFKERKGIFEEYNEFRRNKLGIEALRPYDLMLQLTDQPGNNYTYTEALQEIQKSYSKMDPRFNEIFLRMVTGNFVDVYPDPEHGKQPGGYTIGLCSVKSPALVFLNYNGIIRDQKTITHELGHGINFYLIGNSVDYLYCSGQIYEMEIPSTFNEELFIDHVIQNFDKKTAVNVLSQHIGEYQNYFTRQPMIAEFEYRAHQRCAENGTVSGEDLNAIWTNLSNEYGSESVEYYIEDSGVNSAEWAAINHIYLTNNYYTFNYAISKAITLSLFKQYKEDPETFNENYIAYLSAGSTMPPEEKLKKYFGIVINRQLFEDAMDVVELRIQELNELEKEAKSPEFESAVETLNIYSGTFWKNEFKSEYKKE</sequence>
<dbReference type="STRING" id="523844.MSTHT_1606"/>
<dbReference type="OrthoDB" id="275607at2157"/>
<dbReference type="Gene3D" id="1.10.1370.20">
    <property type="entry name" value="Oligoendopeptidase f, C-terminal domain"/>
    <property type="match status" value="1"/>
</dbReference>
<dbReference type="AlphaFoldDB" id="A0A0E3H925"/>
<keyword evidence="1" id="KW-0175">Coiled coil</keyword>
<protein>
    <submittedName>
        <fullName evidence="3">Oligoendopeptidase F</fullName>
        <ecNumber evidence="3">3.4.24.-</ecNumber>
    </submittedName>
</protein>
<keyword evidence="3" id="KW-0378">Hydrolase</keyword>
<evidence type="ECO:0000256" key="2">
    <source>
        <dbReference type="SAM" id="Phobius"/>
    </source>
</evidence>
<organism evidence="3 4">
    <name type="scientific">Methanosarcina thermophila (strain ATCC 43570 / DSM 1825 / OCM 12 / VKM B-1830 / TM-1)</name>
    <dbReference type="NCBI Taxonomy" id="523844"/>
    <lineage>
        <taxon>Archaea</taxon>
        <taxon>Methanobacteriati</taxon>
        <taxon>Methanobacteriota</taxon>
        <taxon>Stenosarchaea group</taxon>
        <taxon>Methanomicrobia</taxon>
        <taxon>Methanosarcinales</taxon>
        <taxon>Methanosarcinaceae</taxon>
        <taxon>Methanosarcina</taxon>
    </lineage>
</organism>
<evidence type="ECO:0000313" key="3">
    <source>
        <dbReference type="EMBL" id="AKB13364.1"/>
    </source>
</evidence>
<keyword evidence="2" id="KW-0472">Membrane</keyword>
<dbReference type="InterPro" id="IPR042088">
    <property type="entry name" value="OligoPept_F_C"/>
</dbReference>
<accession>A0A0E3H925</accession>